<dbReference type="GO" id="GO:0005886">
    <property type="term" value="C:plasma membrane"/>
    <property type="evidence" value="ECO:0007669"/>
    <property type="project" value="TreeGrafter"/>
</dbReference>
<dbReference type="CDD" id="cd05305">
    <property type="entry name" value="L-AlaDH"/>
    <property type="match status" value="1"/>
</dbReference>
<evidence type="ECO:0000256" key="3">
    <source>
        <dbReference type="ARBA" id="ARBA00023002"/>
    </source>
</evidence>
<evidence type="ECO:0000259" key="6">
    <source>
        <dbReference type="SMART" id="SM01003"/>
    </source>
</evidence>
<dbReference type="Pfam" id="PF05222">
    <property type="entry name" value="AlaDh_PNT_N"/>
    <property type="match status" value="1"/>
</dbReference>
<dbReference type="EC" id="1.4.1.1" evidence="2"/>
<feature type="domain" description="Alanine dehydrogenase/pyridine nucleotide transhydrogenase N-terminal" evidence="6">
    <location>
        <begin position="4"/>
        <end position="137"/>
    </location>
</feature>
<dbReference type="GO" id="GO:0042853">
    <property type="term" value="P:L-alanine catabolic process"/>
    <property type="evidence" value="ECO:0007669"/>
    <property type="project" value="InterPro"/>
</dbReference>
<dbReference type="InterPro" id="IPR007698">
    <property type="entry name" value="AlaDH/PNT_NAD(H)-bd"/>
</dbReference>
<dbReference type="PROSITE" id="PS00837">
    <property type="entry name" value="ALADH_PNT_2"/>
    <property type="match status" value="1"/>
</dbReference>
<dbReference type="NCBIfam" id="TIGR00518">
    <property type="entry name" value="alaDH"/>
    <property type="match status" value="1"/>
</dbReference>
<dbReference type="PANTHER" id="PTHR42795">
    <property type="entry name" value="ALANINE DEHYDROGENASE"/>
    <property type="match status" value="1"/>
</dbReference>
<protein>
    <recommendedName>
        <fullName evidence="2">alanine dehydrogenase</fullName>
        <ecNumber evidence="2">1.4.1.1</ecNumber>
    </recommendedName>
</protein>
<evidence type="ECO:0000256" key="2">
    <source>
        <dbReference type="ARBA" id="ARBA00012897"/>
    </source>
</evidence>
<dbReference type="SUPFAM" id="SSF51735">
    <property type="entry name" value="NAD(P)-binding Rossmann-fold domains"/>
    <property type="match status" value="1"/>
</dbReference>
<reference evidence="7" key="1">
    <citation type="journal article" date="2014" name="Front. Microbiol.">
        <title>High frequency of phylogenetically diverse reductive dehalogenase-homologous genes in deep subseafloor sedimentary metagenomes.</title>
        <authorList>
            <person name="Kawai M."/>
            <person name="Futagami T."/>
            <person name="Toyoda A."/>
            <person name="Takaki Y."/>
            <person name="Nishi S."/>
            <person name="Hori S."/>
            <person name="Arai W."/>
            <person name="Tsubouchi T."/>
            <person name="Morono Y."/>
            <person name="Uchiyama I."/>
            <person name="Ito T."/>
            <person name="Fujiyama A."/>
            <person name="Inagaki F."/>
            <person name="Takami H."/>
        </authorList>
    </citation>
    <scope>NUCLEOTIDE SEQUENCE</scope>
    <source>
        <strain evidence="7">Expedition CK06-06</strain>
    </source>
</reference>
<dbReference type="InterPro" id="IPR008143">
    <property type="entry name" value="Ala_DH/PNT_CS2"/>
</dbReference>
<dbReference type="SMART" id="SM01002">
    <property type="entry name" value="AlaDh_PNT_C"/>
    <property type="match status" value="1"/>
</dbReference>
<keyword evidence="3" id="KW-0560">Oxidoreductase</keyword>
<sequence length="371" mass="40239">MIIGVPKEIKDNEYRVALTPAGTTELINAGHKVFIQKSAGIGSGISDDEYKEVGAEILDTAKEVFDKADMIMKIKEPLPQEFELIKENQIVFTYFHFASGEALTKVMMERKAICIAYETIETDDGETPLLTPMSEVSRRMASFIGAFYLSKAQGGRGILPSGVSGVEPAHIVILGGGMVGRNAAKVAAGLGAKVTILDKITRKLRYLEEIMPENVSTLKSNLFNITQAVKDADILIACIYIVGAKTPKVVTKQMVKSMKPGSVIVCVDIDQGGSVETARPTSHSDPIYIEEGVVHYCVTNIPAAFSRTSTFALTNETLSYALQIANKGWQKALKEDHVLKKGLNVCKGKVTNKPVADAHGLAYTQIDEVLE</sequence>
<dbReference type="AlphaFoldDB" id="X1B871"/>
<dbReference type="InterPro" id="IPR036291">
    <property type="entry name" value="NAD(P)-bd_dom_sf"/>
</dbReference>
<dbReference type="SUPFAM" id="SSF52283">
    <property type="entry name" value="Formate/glycerate dehydrogenase catalytic domain-like"/>
    <property type="match status" value="1"/>
</dbReference>
<evidence type="ECO:0000259" key="5">
    <source>
        <dbReference type="SMART" id="SM01002"/>
    </source>
</evidence>
<gene>
    <name evidence="7" type="ORF">S01H4_01295</name>
</gene>
<proteinExistence type="inferred from homology"/>
<dbReference type="EMBL" id="BART01000229">
    <property type="protein sequence ID" value="GAG68191.1"/>
    <property type="molecule type" value="Genomic_DNA"/>
</dbReference>
<dbReference type="InterPro" id="IPR007886">
    <property type="entry name" value="AlaDH/PNT_N"/>
</dbReference>
<evidence type="ECO:0000256" key="4">
    <source>
        <dbReference type="ARBA" id="ARBA00023027"/>
    </source>
</evidence>
<accession>X1B871</accession>
<dbReference type="InterPro" id="IPR008141">
    <property type="entry name" value="Ala_DH"/>
</dbReference>
<dbReference type="FunFam" id="3.40.50.720:FF:000049">
    <property type="entry name" value="Alanine dehydrogenase"/>
    <property type="match status" value="1"/>
</dbReference>
<dbReference type="PIRSF" id="PIRSF000183">
    <property type="entry name" value="Alanine_dh"/>
    <property type="match status" value="1"/>
</dbReference>
<name>X1B871_9ZZZZ</name>
<dbReference type="SMART" id="SM01003">
    <property type="entry name" value="AlaDh_PNT_N"/>
    <property type="match status" value="1"/>
</dbReference>
<comment type="caution">
    <text evidence="7">The sequence shown here is derived from an EMBL/GenBank/DDBJ whole genome shotgun (WGS) entry which is preliminary data.</text>
</comment>
<dbReference type="GO" id="GO:0000286">
    <property type="term" value="F:alanine dehydrogenase activity"/>
    <property type="evidence" value="ECO:0007669"/>
    <property type="project" value="UniProtKB-EC"/>
</dbReference>
<keyword evidence="4" id="KW-0520">NAD</keyword>
<dbReference type="Gene3D" id="3.40.50.720">
    <property type="entry name" value="NAD(P)-binding Rossmann-like Domain"/>
    <property type="match status" value="2"/>
</dbReference>
<dbReference type="Pfam" id="PF01262">
    <property type="entry name" value="AlaDh_PNT_C"/>
    <property type="match status" value="1"/>
</dbReference>
<comment type="similarity">
    <text evidence="1">Belongs to the AlaDH/PNT family.</text>
</comment>
<feature type="domain" description="Alanine dehydrogenase/pyridine nucleotide transhydrogenase NAD(H)-binding" evidence="5">
    <location>
        <begin position="149"/>
        <end position="297"/>
    </location>
</feature>
<organism evidence="7">
    <name type="scientific">marine sediment metagenome</name>
    <dbReference type="NCBI Taxonomy" id="412755"/>
    <lineage>
        <taxon>unclassified sequences</taxon>
        <taxon>metagenomes</taxon>
        <taxon>ecological metagenomes</taxon>
    </lineage>
</organism>
<dbReference type="PANTHER" id="PTHR42795:SF1">
    <property type="entry name" value="ALANINE DEHYDROGENASE"/>
    <property type="match status" value="1"/>
</dbReference>
<evidence type="ECO:0000313" key="7">
    <source>
        <dbReference type="EMBL" id="GAG68191.1"/>
    </source>
</evidence>
<evidence type="ECO:0000256" key="1">
    <source>
        <dbReference type="ARBA" id="ARBA00005689"/>
    </source>
</evidence>